<accession>A0ABX1MJD0</accession>
<evidence type="ECO:0000313" key="2">
    <source>
        <dbReference type="Proteomes" id="UP000762253"/>
    </source>
</evidence>
<protein>
    <submittedName>
        <fullName evidence="1">Uncharacterized protein</fullName>
    </submittedName>
</protein>
<reference evidence="1 2" key="1">
    <citation type="submission" date="2018-06" db="EMBL/GenBank/DDBJ databases">
        <title>Comparative genomics of Brasilonema spp. strains.</title>
        <authorList>
            <person name="Alvarenga D.O."/>
            <person name="Fiore M.F."/>
            <person name="Varani A.M."/>
        </authorList>
    </citation>
    <scope>NUCLEOTIDE SEQUENCE [LARGE SCALE GENOMIC DNA]</scope>
    <source>
        <strain evidence="1 2">UFV-OR1</strain>
    </source>
</reference>
<dbReference type="EMBL" id="QMEC01000127">
    <property type="protein sequence ID" value="NMF65967.1"/>
    <property type="molecule type" value="Genomic_DNA"/>
</dbReference>
<dbReference type="Proteomes" id="UP000762253">
    <property type="component" value="Unassembled WGS sequence"/>
</dbReference>
<sequence length="248" mass="24822">MGGNVSIEGGILKSPAGRIEIGSVGSNQAVSLAPIEQGWKLGYEGATSFADIGFSKNSFIGATGNGGGAIAIAGKNINFTSESIVRSDTLGDKNGQQISIVGDAINVDKSNIGAYTSSSGNGGQIKLEANNIKLDNYGTAQTQATASGSAGDITVIAKNSFVASIGSGLNSKTSYTATGNIAAININANSFKLTGGSGLPSYNYGAGNGGKININANSFELEGGVSVALRGAQVKPEKSSLMSQTLLS</sequence>
<dbReference type="InterPro" id="IPR011050">
    <property type="entry name" value="Pectin_lyase_fold/virulence"/>
</dbReference>
<gene>
    <name evidence="1" type="ORF">DP115_25760</name>
</gene>
<dbReference type="InterPro" id="IPR012334">
    <property type="entry name" value="Pectin_lyas_fold"/>
</dbReference>
<dbReference type="SUPFAM" id="SSF51126">
    <property type="entry name" value="Pectin lyase-like"/>
    <property type="match status" value="1"/>
</dbReference>
<name>A0ABX1MJD0_9CYAN</name>
<dbReference type="Gene3D" id="2.160.20.10">
    <property type="entry name" value="Single-stranded right-handed beta-helix, Pectin lyase-like"/>
    <property type="match status" value="1"/>
</dbReference>
<comment type="caution">
    <text evidence="1">The sequence shown here is derived from an EMBL/GenBank/DDBJ whole genome shotgun (WGS) entry which is preliminary data.</text>
</comment>
<proteinExistence type="predicted"/>
<organism evidence="1 2">
    <name type="scientific">Brasilonema octagenarum UFV-OR1</name>
    <dbReference type="NCBI Taxonomy" id="417115"/>
    <lineage>
        <taxon>Bacteria</taxon>
        <taxon>Bacillati</taxon>
        <taxon>Cyanobacteriota</taxon>
        <taxon>Cyanophyceae</taxon>
        <taxon>Nostocales</taxon>
        <taxon>Scytonemataceae</taxon>
        <taxon>Brasilonema</taxon>
        <taxon>Octagenarum group</taxon>
    </lineage>
</organism>
<keyword evidence="2" id="KW-1185">Reference proteome</keyword>
<evidence type="ECO:0000313" key="1">
    <source>
        <dbReference type="EMBL" id="NMF65967.1"/>
    </source>
</evidence>